<evidence type="ECO:0000256" key="5">
    <source>
        <dbReference type="ARBA" id="ARBA00022801"/>
    </source>
</evidence>
<gene>
    <name evidence="8" type="ORF">SLEP1_g50471</name>
</gene>
<evidence type="ECO:0000259" key="7">
    <source>
        <dbReference type="PROSITE" id="PS50994"/>
    </source>
</evidence>
<keyword evidence="5" id="KW-0378">Hydrolase</keyword>
<dbReference type="GO" id="GO:0003676">
    <property type="term" value="F:nucleic acid binding"/>
    <property type="evidence" value="ECO:0007669"/>
    <property type="project" value="InterPro"/>
</dbReference>
<keyword evidence="2" id="KW-0548">Nucleotidyltransferase</keyword>
<dbReference type="Gene3D" id="3.30.420.10">
    <property type="entry name" value="Ribonuclease H-like superfamily/Ribonuclease H"/>
    <property type="match status" value="1"/>
</dbReference>
<keyword evidence="3" id="KW-0540">Nuclease</keyword>
<dbReference type="InterPro" id="IPR043128">
    <property type="entry name" value="Rev_trsase/Diguanyl_cyclase"/>
</dbReference>
<protein>
    <recommendedName>
        <fullName evidence="7">Integrase catalytic domain-containing protein</fullName>
    </recommendedName>
</protein>
<dbReference type="Gene3D" id="3.30.70.270">
    <property type="match status" value="1"/>
</dbReference>
<dbReference type="InterPro" id="IPR041373">
    <property type="entry name" value="RT_RNaseH"/>
</dbReference>
<dbReference type="GO" id="GO:0015074">
    <property type="term" value="P:DNA integration"/>
    <property type="evidence" value="ECO:0007669"/>
    <property type="project" value="InterPro"/>
</dbReference>
<name>A0AAV5M104_9ROSI</name>
<dbReference type="Pfam" id="PF17917">
    <property type="entry name" value="RT_RNaseH"/>
    <property type="match status" value="1"/>
</dbReference>
<keyword evidence="4" id="KW-0255">Endonuclease</keyword>
<dbReference type="GO" id="GO:0016787">
    <property type="term" value="F:hydrolase activity"/>
    <property type="evidence" value="ECO:0007669"/>
    <property type="project" value="UniProtKB-KW"/>
</dbReference>
<evidence type="ECO:0000256" key="4">
    <source>
        <dbReference type="ARBA" id="ARBA00022759"/>
    </source>
</evidence>
<keyword evidence="6" id="KW-0695">RNA-directed DNA polymerase</keyword>
<organism evidence="8 9">
    <name type="scientific">Rubroshorea leprosula</name>
    <dbReference type="NCBI Taxonomy" id="152421"/>
    <lineage>
        <taxon>Eukaryota</taxon>
        <taxon>Viridiplantae</taxon>
        <taxon>Streptophyta</taxon>
        <taxon>Embryophyta</taxon>
        <taxon>Tracheophyta</taxon>
        <taxon>Spermatophyta</taxon>
        <taxon>Magnoliopsida</taxon>
        <taxon>eudicotyledons</taxon>
        <taxon>Gunneridae</taxon>
        <taxon>Pentapetalae</taxon>
        <taxon>rosids</taxon>
        <taxon>malvids</taxon>
        <taxon>Malvales</taxon>
        <taxon>Dipterocarpaceae</taxon>
        <taxon>Rubroshorea</taxon>
    </lineage>
</organism>
<dbReference type="PANTHER" id="PTHR37984:SF5">
    <property type="entry name" value="PROTEIN NYNRIN-LIKE"/>
    <property type="match status" value="1"/>
</dbReference>
<dbReference type="GO" id="GO:0004519">
    <property type="term" value="F:endonuclease activity"/>
    <property type="evidence" value="ECO:0007669"/>
    <property type="project" value="UniProtKB-KW"/>
</dbReference>
<evidence type="ECO:0000313" key="8">
    <source>
        <dbReference type="EMBL" id="GKV43138.1"/>
    </source>
</evidence>
<dbReference type="InterPro" id="IPR036397">
    <property type="entry name" value="RNaseH_sf"/>
</dbReference>
<dbReference type="InterPro" id="IPR001584">
    <property type="entry name" value="Integrase_cat-core"/>
</dbReference>
<dbReference type="PANTHER" id="PTHR37984">
    <property type="entry name" value="PROTEIN CBG26694"/>
    <property type="match status" value="1"/>
</dbReference>
<dbReference type="InterPro" id="IPR050951">
    <property type="entry name" value="Retrovirus_Pol_polyprotein"/>
</dbReference>
<evidence type="ECO:0000256" key="3">
    <source>
        <dbReference type="ARBA" id="ARBA00022722"/>
    </source>
</evidence>
<evidence type="ECO:0000256" key="6">
    <source>
        <dbReference type="ARBA" id="ARBA00022918"/>
    </source>
</evidence>
<dbReference type="SUPFAM" id="SSF53098">
    <property type="entry name" value="Ribonuclease H-like"/>
    <property type="match status" value="1"/>
</dbReference>
<keyword evidence="9" id="KW-1185">Reference proteome</keyword>
<feature type="domain" description="Integrase catalytic" evidence="7">
    <location>
        <begin position="727"/>
        <end position="798"/>
    </location>
</feature>
<keyword evidence="1" id="KW-0808">Transferase</keyword>
<accession>A0AAV5M104</accession>
<dbReference type="PROSITE" id="PS50994">
    <property type="entry name" value="INTEGRASE"/>
    <property type="match status" value="1"/>
</dbReference>
<reference evidence="8 9" key="1">
    <citation type="journal article" date="2021" name="Commun. Biol.">
        <title>The genome of Shorea leprosula (Dipterocarpaceae) highlights the ecological relevance of drought in aseasonal tropical rainforests.</title>
        <authorList>
            <person name="Ng K.K.S."/>
            <person name="Kobayashi M.J."/>
            <person name="Fawcett J.A."/>
            <person name="Hatakeyama M."/>
            <person name="Paape T."/>
            <person name="Ng C.H."/>
            <person name="Ang C.C."/>
            <person name="Tnah L.H."/>
            <person name="Lee C.T."/>
            <person name="Nishiyama T."/>
            <person name="Sese J."/>
            <person name="O'Brien M.J."/>
            <person name="Copetti D."/>
            <person name="Mohd Noor M.I."/>
            <person name="Ong R.C."/>
            <person name="Putra M."/>
            <person name="Sireger I.Z."/>
            <person name="Indrioko S."/>
            <person name="Kosugi Y."/>
            <person name="Izuno A."/>
            <person name="Isagi Y."/>
            <person name="Lee S.L."/>
            <person name="Shimizu K.K."/>
        </authorList>
    </citation>
    <scope>NUCLEOTIDE SEQUENCE [LARGE SCALE GENOMIC DNA]</scope>
    <source>
        <strain evidence="8">214</strain>
    </source>
</reference>
<comment type="caution">
    <text evidence="8">The sequence shown here is derived from an EMBL/GenBank/DDBJ whole genome shotgun (WGS) entry which is preliminary data.</text>
</comment>
<evidence type="ECO:0000256" key="1">
    <source>
        <dbReference type="ARBA" id="ARBA00022679"/>
    </source>
</evidence>
<dbReference type="InterPro" id="IPR043502">
    <property type="entry name" value="DNA/RNA_pol_sf"/>
</dbReference>
<dbReference type="AlphaFoldDB" id="A0AAV5M104"/>
<dbReference type="Proteomes" id="UP001054252">
    <property type="component" value="Unassembled WGS sequence"/>
</dbReference>
<dbReference type="GO" id="GO:0003964">
    <property type="term" value="F:RNA-directed DNA polymerase activity"/>
    <property type="evidence" value="ECO:0007669"/>
    <property type="project" value="UniProtKB-KW"/>
</dbReference>
<proteinExistence type="predicted"/>
<sequence length="853" mass="97545">MVITRTTSSCIADGNQELGQDDGWEVQQPCPSTDVFHDLLQGITDPSLASLVQVIQVQHEDQQMTTQLFTNCHPLPQAHRKLSDDDKRNPKYYRYHCFVHQATMDYFSLRRIYHRRVSEGLLEVPNRRQKVDEDPLPRHNQGVVNVFTHVESVGVGEPIIEFPDDMPSYSAVHSNELRSLKCYLISLVSLPTRDEEPQRPYSPSPMRLEENASTLKHMLAALILNLLMLNPSAKNCQGFGSNNELALGYVQLELKTETHFTEAAFYGEFTLFGEVTVSHLGGIALPTWNDIKDKPDLDLRSVLEHKRQKKEVGKVVQARPKPIVSSVAMSLDHLFFTSKGDTLIGERGLSNKVECLALEVGNEIVVEHLDFSGKANYLVQPDKLPTLHEAQPTLISLEPLKAVDLGDDPTNPRHVHINTTLSTDERAKMVKLLREYKDVFAGTMMKCWGLVAHSLNVDPNMRPVVQPNCAFHPKVTLKIKEEVENHLAAYPKDEFFVPNMDMLMDKTIGCEMYSLMDGSSGYNQVNMCPSDVEKTAFRTPIGKPFKVYLSTFDKTVSALVVQDDQEGKEQPVYYVSRNLKGAESSILFPTKSQVVRLPLHRNMRKNGHYISMVLSRLKGDLSRYVIISRELNYRLRSEILAKCVNDKEAYHRLREIHNRTCGHDSPVSLYRQVQRAGVQDWRHPYMEYFAEGIWPESLKDAHNLKRYLSKFFMDGGVLFRTNFADMRTLWPFHTWGLDLIILIHPSFEGYIWILVATEYFTKWVEAIPLRKATGLAVSNFIKEHIICHFGIPYKIASDHVRKNIAGPSKFTTNWDGPYIFVEAHYSGYYRLNTHKGESLLDPMNAKWLKPYYC</sequence>
<evidence type="ECO:0000256" key="2">
    <source>
        <dbReference type="ARBA" id="ARBA00022695"/>
    </source>
</evidence>
<dbReference type="InterPro" id="IPR012337">
    <property type="entry name" value="RNaseH-like_sf"/>
</dbReference>
<dbReference type="EMBL" id="BPVZ01000165">
    <property type="protein sequence ID" value="GKV43138.1"/>
    <property type="molecule type" value="Genomic_DNA"/>
</dbReference>
<dbReference type="SUPFAM" id="SSF56672">
    <property type="entry name" value="DNA/RNA polymerases"/>
    <property type="match status" value="1"/>
</dbReference>
<evidence type="ECO:0000313" key="9">
    <source>
        <dbReference type="Proteomes" id="UP001054252"/>
    </source>
</evidence>